<reference evidence="2" key="1">
    <citation type="submission" date="2016-05" db="EMBL/GenBank/DDBJ databases">
        <authorList>
            <person name="Naeem Raeece"/>
        </authorList>
    </citation>
    <scope>NUCLEOTIDE SEQUENCE [LARGE SCALE GENOMIC DNA]</scope>
</reference>
<dbReference type="EMBL" id="FLQU01001046">
    <property type="protein sequence ID" value="SBS91138.1"/>
    <property type="molecule type" value="Genomic_DNA"/>
</dbReference>
<dbReference type="InterPro" id="IPR008780">
    <property type="entry name" value="Plasmodium_Vir"/>
</dbReference>
<evidence type="ECO:0000313" key="1">
    <source>
        <dbReference type="EMBL" id="SBS91138.1"/>
    </source>
</evidence>
<sequence length="302" mass="35883">MEECVDILKKLNSYLQYSWFDNAALDRESDYCVNEKEVLYSDTKFKAFCYRFTSNYTNLIAKWIKNYNDENCEYFNYWTYDRIIKNLDAHENDISQSKFMGIIRTLWEYYYDNLPKCNFKEYKMSISEFNNMKDLYDYFQNYDTLKRNINSEDNNYKKCYCSYIKEIMDVYSTLENKCRNPNGQIYCTVFNQITKENKPGTLFNDLGCNIEEVDASLVQKTQLSGTLLDLPEIHKHGSSSNTALKFTPFGKWLCNKIETIKRYFNIANEESTNGVIDRTTESKHVDTHKSKFNLSYNSIQNT</sequence>
<gene>
    <name evidence="1" type="ORF">POVCU2_0065730</name>
</gene>
<evidence type="ECO:0000313" key="2">
    <source>
        <dbReference type="Proteomes" id="UP000078560"/>
    </source>
</evidence>
<dbReference type="Proteomes" id="UP000078560">
    <property type="component" value="Unassembled WGS sequence"/>
</dbReference>
<proteinExistence type="predicted"/>
<dbReference type="AlphaFoldDB" id="A0A1A8WIR6"/>
<protein>
    <submittedName>
        <fullName evidence="1">PIR Superfamily Protein</fullName>
    </submittedName>
</protein>
<name>A0A1A8WIR6_PLAOA</name>
<dbReference type="Pfam" id="PF05795">
    <property type="entry name" value="Plasmodium_Vir"/>
    <property type="match status" value="1"/>
</dbReference>
<accession>A0A1A8WIR6</accession>
<organism evidence="1 2">
    <name type="scientific">Plasmodium ovale curtisi</name>
    <dbReference type="NCBI Taxonomy" id="864141"/>
    <lineage>
        <taxon>Eukaryota</taxon>
        <taxon>Sar</taxon>
        <taxon>Alveolata</taxon>
        <taxon>Apicomplexa</taxon>
        <taxon>Aconoidasida</taxon>
        <taxon>Haemosporida</taxon>
        <taxon>Plasmodiidae</taxon>
        <taxon>Plasmodium</taxon>
        <taxon>Plasmodium (Plasmodium)</taxon>
    </lineage>
</organism>